<reference evidence="2 3" key="1">
    <citation type="submission" date="2016-10" db="EMBL/GenBank/DDBJ databases">
        <authorList>
            <person name="Varghese N."/>
        </authorList>
    </citation>
    <scope>NUCLEOTIDE SEQUENCE [LARGE SCALE GENOMIC DNA]</scope>
</reference>
<protein>
    <submittedName>
        <fullName evidence="2">Uncharacterized protein</fullName>
    </submittedName>
</protein>
<organism evidence="2 3">
    <name type="scientific">Zymoseptoria tritici ST99CH_1A5</name>
    <dbReference type="NCBI Taxonomy" id="1276529"/>
    <lineage>
        <taxon>Eukaryota</taxon>
        <taxon>Fungi</taxon>
        <taxon>Dikarya</taxon>
        <taxon>Ascomycota</taxon>
        <taxon>Pezizomycotina</taxon>
        <taxon>Dothideomycetes</taxon>
        <taxon>Dothideomycetidae</taxon>
        <taxon>Mycosphaerellales</taxon>
        <taxon>Mycosphaerellaceae</taxon>
        <taxon>Zymoseptoria</taxon>
    </lineage>
</organism>
<feature type="compositionally biased region" description="Low complexity" evidence="1">
    <location>
        <begin position="51"/>
        <end position="68"/>
    </location>
</feature>
<dbReference type="EMBL" id="LT882693">
    <property type="protein sequence ID" value="SMY30396.1"/>
    <property type="molecule type" value="Genomic_DNA"/>
</dbReference>
<evidence type="ECO:0000313" key="3">
    <source>
        <dbReference type="Proteomes" id="UP000215453"/>
    </source>
</evidence>
<dbReference type="AlphaFoldDB" id="A0A1Y6M1C2"/>
<feature type="compositionally biased region" description="Basic and acidic residues" evidence="1">
    <location>
        <begin position="29"/>
        <end position="44"/>
    </location>
</feature>
<evidence type="ECO:0000313" key="2">
    <source>
        <dbReference type="EMBL" id="SMY30396.1"/>
    </source>
</evidence>
<sequence>MSRLAAHWARQLFPFVASSTKSRSTTSITKRDKTRHLSDDRGRDIVPPSVPAFSFAPPVTTSSDNNIILDDDDDDNAGFAGFTGGGSPSSSPSPAHLPPPSTPTNTTICRPVGSGRARLYEPTILTAYYAKHVNEKGGWDNVKPAQQRKISHVARLEERAAGVARSPACSECRARAGRGTPTPCRVYTAAEAAVFDKSLGAGKCAECRFRGDV</sequence>
<gene>
    <name evidence="2" type="ORF">ZT1A5_G11849</name>
</gene>
<proteinExistence type="predicted"/>
<accession>A0A1Y6M1C2</accession>
<name>A0A1Y6M1C2_ZYMTR</name>
<feature type="region of interest" description="Disordered" evidence="1">
    <location>
        <begin position="18"/>
        <end position="110"/>
    </location>
</feature>
<evidence type="ECO:0000256" key="1">
    <source>
        <dbReference type="SAM" id="MobiDB-lite"/>
    </source>
</evidence>
<dbReference type="Proteomes" id="UP000215453">
    <property type="component" value="Chromosome 18"/>
</dbReference>
<feature type="compositionally biased region" description="Low complexity" evidence="1">
    <location>
        <begin position="18"/>
        <end position="28"/>
    </location>
</feature>